<protein>
    <submittedName>
        <fullName evidence="1">Uncharacterized protein</fullName>
    </submittedName>
</protein>
<organism evidence="1 2">
    <name type="scientific">Agrobacterium pusense</name>
    <dbReference type="NCBI Taxonomy" id="648995"/>
    <lineage>
        <taxon>Bacteria</taxon>
        <taxon>Pseudomonadati</taxon>
        <taxon>Pseudomonadota</taxon>
        <taxon>Alphaproteobacteria</taxon>
        <taxon>Hyphomicrobiales</taxon>
        <taxon>Rhizobiaceae</taxon>
        <taxon>Rhizobium/Agrobacterium group</taxon>
        <taxon>Agrobacterium</taxon>
    </lineage>
</organism>
<comment type="caution">
    <text evidence="1">The sequence shown here is derived from an EMBL/GenBank/DDBJ whole genome shotgun (WGS) entry which is preliminary data.</text>
</comment>
<reference evidence="1" key="1">
    <citation type="submission" date="2019-07" db="EMBL/GenBank/DDBJ databases">
        <title>FDA dAtabase for Regulatory Grade micrObial Sequences (FDA-ARGOS): Supporting development and validation of Infectious Disease Dx tests.</title>
        <authorList>
            <person name="Bachman M."/>
            <person name="Young C."/>
            <person name="Tallon L."/>
            <person name="Sadzewicz L."/>
            <person name="Vavikolanu K."/>
            <person name="Mehta A."/>
            <person name="Aluvathingal J."/>
            <person name="Nadendla S."/>
            <person name="Nandy P."/>
            <person name="Geyer C."/>
            <person name="Yan Y."/>
            <person name="Sichtig H."/>
        </authorList>
    </citation>
    <scope>NUCLEOTIDE SEQUENCE</scope>
    <source>
        <strain evidence="1">FDAARGOS_618</strain>
    </source>
</reference>
<evidence type="ECO:0000313" key="2">
    <source>
        <dbReference type="Proteomes" id="UP001155820"/>
    </source>
</evidence>
<dbReference type="Proteomes" id="UP001155820">
    <property type="component" value="Unassembled WGS sequence"/>
</dbReference>
<proteinExistence type="predicted"/>
<dbReference type="RefSeq" id="WP_172874060.1">
    <property type="nucleotide sequence ID" value="NZ_JABRWL010000006.1"/>
</dbReference>
<dbReference type="AlphaFoldDB" id="A0AA44EMH3"/>
<keyword evidence="2" id="KW-1185">Reference proteome</keyword>
<gene>
    <name evidence="1" type="ORF">FOB26_21185</name>
</gene>
<name>A0AA44EMH3_9HYPH</name>
<accession>A0AA44EMH3</accession>
<dbReference type="EMBL" id="JABRWM010000006">
    <property type="protein sequence ID" value="NRF21576.1"/>
    <property type="molecule type" value="Genomic_DNA"/>
</dbReference>
<sequence length="123" mass="13429">MRMKLNQKRATGASGLGVIDFRSKLLEIVNLADSLAIDVSSAACTADLAHRHAQDSMLFADTGKGNDIYFPPHERKILGFIMDDVAVRLSKLDKMADELSNVLADLHDLMREANASESLATEV</sequence>
<evidence type="ECO:0000313" key="1">
    <source>
        <dbReference type="EMBL" id="NRF21576.1"/>
    </source>
</evidence>